<dbReference type="InterPro" id="IPR016084">
    <property type="entry name" value="Haem_Oase-like_multi-hlx"/>
</dbReference>
<dbReference type="AlphaFoldDB" id="A0A1Y6CSG1"/>
<evidence type="ECO:0000313" key="1">
    <source>
        <dbReference type="EMBL" id="SMF73152.1"/>
    </source>
</evidence>
<proteinExistence type="predicted"/>
<reference evidence="2" key="1">
    <citation type="submission" date="2017-04" db="EMBL/GenBank/DDBJ databases">
        <authorList>
            <person name="Varghese N."/>
            <person name="Submissions S."/>
        </authorList>
    </citation>
    <scope>NUCLEOTIDE SEQUENCE [LARGE SCALE GENOMIC DNA]</scope>
    <source>
        <strain evidence="2">RKEM611</strain>
    </source>
</reference>
<dbReference type="Gene3D" id="1.20.910.10">
    <property type="entry name" value="Heme oxygenase-like"/>
    <property type="match status" value="1"/>
</dbReference>
<accession>A0A1Y6CSG1</accession>
<name>A0A1Y6CSG1_9BACT</name>
<dbReference type="Proteomes" id="UP000192907">
    <property type="component" value="Unassembled WGS sequence"/>
</dbReference>
<dbReference type="SUPFAM" id="SSF48613">
    <property type="entry name" value="Heme oxygenase-like"/>
    <property type="match status" value="1"/>
</dbReference>
<dbReference type="EMBL" id="FWZT01000027">
    <property type="protein sequence ID" value="SMF73152.1"/>
    <property type="molecule type" value="Genomic_DNA"/>
</dbReference>
<dbReference type="STRING" id="1513793.SAMN06296036_12773"/>
<gene>
    <name evidence="1" type="ORF">SAMN06296036_12773</name>
</gene>
<protein>
    <submittedName>
        <fullName evidence="1">Iron-containing redox enzyme</fullName>
    </submittedName>
</protein>
<dbReference type="RefSeq" id="WP_132324485.1">
    <property type="nucleotide sequence ID" value="NZ_FWZT01000027.1"/>
</dbReference>
<sequence>MSLTLPSPLQEQYKFEHDRLTSIVKQYPWESVEAYSQYLGQSYFYAKRSTRILALASACFDHDKTALHYRFLDHAREEKGHEILLINDLRTLGKSIDDIQEFPETSVFYQNLFYWIQNKNPIGLFGWVLNLEGFAIEDGDYIYNRVVDAHGKKAATFLKVHSSEDIEHIQSAVAFFDKLNDDEITMIGDNFSQCSILFNAILQKIISRSHGANAKA</sequence>
<dbReference type="OrthoDB" id="5291227at2"/>
<dbReference type="Pfam" id="PF14518">
    <property type="entry name" value="Haem_oxygenas_2"/>
    <property type="match status" value="1"/>
</dbReference>
<organism evidence="1 2">
    <name type="scientific">Pseudobacteriovorax antillogorgiicola</name>
    <dbReference type="NCBI Taxonomy" id="1513793"/>
    <lineage>
        <taxon>Bacteria</taxon>
        <taxon>Pseudomonadati</taxon>
        <taxon>Bdellovibrionota</taxon>
        <taxon>Oligoflexia</taxon>
        <taxon>Oligoflexales</taxon>
        <taxon>Pseudobacteriovoracaceae</taxon>
        <taxon>Pseudobacteriovorax</taxon>
    </lineage>
</organism>
<keyword evidence="2" id="KW-1185">Reference proteome</keyword>
<evidence type="ECO:0000313" key="2">
    <source>
        <dbReference type="Proteomes" id="UP000192907"/>
    </source>
</evidence>